<dbReference type="InterPro" id="IPR001876">
    <property type="entry name" value="Znf_RanBP2"/>
</dbReference>
<dbReference type="GO" id="GO:0000398">
    <property type="term" value="P:mRNA splicing, via spliceosome"/>
    <property type="evidence" value="ECO:0007669"/>
    <property type="project" value="TreeGrafter"/>
</dbReference>
<dbReference type="PANTHER" id="PTHR13948:SF3">
    <property type="entry name" value="FI21118P1"/>
    <property type="match status" value="1"/>
</dbReference>
<dbReference type="PROSITE" id="PS50102">
    <property type="entry name" value="RRM"/>
    <property type="match status" value="1"/>
</dbReference>
<evidence type="ECO:0000256" key="4">
    <source>
        <dbReference type="ARBA" id="ARBA00022833"/>
    </source>
</evidence>
<dbReference type="GO" id="GO:0008270">
    <property type="term" value="F:zinc ion binding"/>
    <property type="evidence" value="ECO:0007669"/>
    <property type="project" value="UniProtKB-KW"/>
</dbReference>
<evidence type="ECO:0000256" key="5">
    <source>
        <dbReference type="ARBA" id="ARBA00023242"/>
    </source>
</evidence>
<evidence type="ECO:0000313" key="11">
    <source>
        <dbReference type="EMBL" id="SBS85113.1"/>
    </source>
</evidence>
<dbReference type="VEuPathDB" id="PlasmoDB:PocGH01_11026100"/>
<evidence type="ECO:0000313" key="12">
    <source>
        <dbReference type="Proteomes" id="UP000078560"/>
    </source>
</evidence>
<feature type="compositionally biased region" description="Polar residues" evidence="8">
    <location>
        <begin position="888"/>
        <end position="908"/>
    </location>
</feature>
<dbReference type="SUPFAM" id="SSF90209">
    <property type="entry name" value="Ran binding protein zinc finger-like"/>
    <property type="match status" value="1"/>
</dbReference>
<feature type="compositionally biased region" description="Polar residues" evidence="8">
    <location>
        <begin position="987"/>
        <end position="1033"/>
    </location>
</feature>
<evidence type="ECO:0000256" key="8">
    <source>
        <dbReference type="SAM" id="MobiDB-lite"/>
    </source>
</evidence>
<feature type="compositionally biased region" description="Basic and acidic residues" evidence="8">
    <location>
        <begin position="31"/>
        <end position="51"/>
    </location>
</feature>
<evidence type="ECO:0000256" key="6">
    <source>
        <dbReference type="PROSITE-ProRule" id="PRU00176"/>
    </source>
</evidence>
<feature type="compositionally biased region" description="Polar residues" evidence="8">
    <location>
        <begin position="868"/>
        <end position="877"/>
    </location>
</feature>
<dbReference type="SUPFAM" id="SSF54928">
    <property type="entry name" value="RNA-binding domain, RBD"/>
    <property type="match status" value="1"/>
</dbReference>
<feature type="domain" description="RanBP2-type" evidence="10">
    <location>
        <begin position="462"/>
        <end position="491"/>
    </location>
</feature>
<dbReference type="CDD" id="cd16074">
    <property type="entry name" value="OCRE"/>
    <property type="match status" value="1"/>
</dbReference>
<evidence type="ECO:0000256" key="3">
    <source>
        <dbReference type="ARBA" id="ARBA00022771"/>
    </source>
</evidence>
<dbReference type="Pfam" id="PF17780">
    <property type="entry name" value="OCRE"/>
    <property type="match status" value="1"/>
</dbReference>
<dbReference type="Gene3D" id="3.30.70.330">
    <property type="match status" value="1"/>
</dbReference>
<dbReference type="Pfam" id="PF00076">
    <property type="entry name" value="RRM_1"/>
    <property type="match status" value="1"/>
</dbReference>
<feature type="compositionally biased region" description="Basic and acidic residues" evidence="8">
    <location>
        <begin position="67"/>
        <end position="128"/>
    </location>
</feature>
<dbReference type="InterPro" id="IPR041591">
    <property type="entry name" value="OCRE"/>
</dbReference>
<sequence length="1120" mass="131290">MTSRNRNNKDDYGEEYNYNRENGKFQNLYRGDGHEREGEHRNAPGEREERGGNCTYYEKGQNMTEENFNKKDYDKYERRCGGRYERRSGERYERRSGERYERRSGERYERRSGERYERRSGERHERRYDERYERRHEERYERRYDEKYDRRYHERYGRRHDDSEEEYFEDRRGKRKYEERRNIRISLERGYSSKNDSEYYDKCSGSKNGEFIFEREKKNFRVSNSNMGERNEGRQYGNKWNYRNREDDRKRSYNNAKDSESEYSSRSDGDKYYAHSGKKHRFNDYYYEENKEFFSSDYTNNTKKITNVNDILEKKSNIELSRFIFMYKIPEDITEEEIDDTVRNIAINNAFSLPVNIYINKLSYFSTKDELFVRESLEFLKNNSYFNSIQQNILITQMENKINDDQCCIIEFPSNEASGKLFSLFQQKNCCIQIKNNISYVFPIFKLKKKGKIVEEKQPLKKFYDWYCASCNFLNFSRRTACHFCKAVKTNDARMVESDTKGVGTPFLKNNLNAQDNTSYLKGATNEEQIPFGKFPMDTFTNNSVGVGCNVNTVGGHYNDGIKENNGNSGNPSGKKIVINANSEVGTNDNFNDNLYAYNSVQHSSENKVESFETTVKEVLIDNEKTNMLILKDIDSSTPNKDIVNFLNEIFEKRNVEYLYLFNDIRGSNKRKGFCFVEFNNFNSAKKMMKELEGNYYINFQNNYLKLDYVYEKGKQCFFNCVNLAKLNINKSSAIVSKHQIPYFNFFVNYVEAIANIHLLNYTYFLCWTSQIIILKSEKPELTEFFFDYNSQYYYHPVYQIYFDNNTQFYMSLSKGYYMWNEKANCLVRVYMDNEQVNDNNEKNQSLQVTCTMAQNREQPKGKLPNGSEENCMNSQDGVGGSNVGDHNGNSQNMSGQNVSGQNVSGQNVGENTVHTKVLSLVEKARMIALASKKNMEQMNMNESGNANLEKKKKDIIKKHFSTDSADEDNDFSDKEELQKRGHGLMNNPSSQSNKELIQISKNNRNSDILNQNSFKSDADGSNTKECNNSPSKNIHDRGSNNSIVNDIHGVHNVNVSRDVHNVDGNADTTNQQMNNGSDLNICFVCLRKFMNAELLQRHVHMSALHKKNIQATADIVSAG</sequence>
<accession>A0A1A8VX83</accession>
<dbReference type="InterPro" id="IPR036443">
    <property type="entry name" value="Znf_RanBP2_sf"/>
</dbReference>
<feature type="region of interest" description="Disordered" evidence="8">
    <location>
        <begin position="961"/>
        <end position="1041"/>
    </location>
</feature>
<evidence type="ECO:0000256" key="7">
    <source>
        <dbReference type="PROSITE-ProRule" id="PRU00322"/>
    </source>
</evidence>
<dbReference type="PANTHER" id="PTHR13948">
    <property type="entry name" value="RNA-BINDING PROTEIN"/>
    <property type="match status" value="1"/>
</dbReference>
<dbReference type="GO" id="GO:0005634">
    <property type="term" value="C:nucleus"/>
    <property type="evidence" value="ECO:0007669"/>
    <property type="project" value="UniProtKB-SubCell"/>
</dbReference>
<dbReference type="AlphaFoldDB" id="A0A1A8VX83"/>
<organism evidence="11 12">
    <name type="scientific">Plasmodium ovale curtisi</name>
    <dbReference type="NCBI Taxonomy" id="864141"/>
    <lineage>
        <taxon>Eukaryota</taxon>
        <taxon>Sar</taxon>
        <taxon>Alveolata</taxon>
        <taxon>Apicomplexa</taxon>
        <taxon>Aconoidasida</taxon>
        <taxon>Haemosporida</taxon>
        <taxon>Plasmodiidae</taxon>
        <taxon>Plasmodium</taxon>
        <taxon>Plasmodium (Plasmodium)</taxon>
    </lineage>
</organism>
<comment type="subcellular location">
    <subcellularLocation>
        <location evidence="1">Nucleus</location>
    </subcellularLocation>
</comment>
<name>A0A1A8VX83_PLAOA</name>
<keyword evidence="4" id="KW-0862">Zinc</keyword>
<proteinExistence type="predicted"/>
<feature type="region of interest" description="Disordered" evidence="8">
    <location>
        <begin position="1"/>
        <end position="128"/>
    </location>
</feature>
<dbReference type="InterPro" id="IPR000504">
    <property type="entry name" value="RRM_dom"/>
</dbReference>
<evidence type="ECO:0000259" key="10">
    <source>
        <dbReference type="PROSITE" id="PS50199"/>
    </source>
</evidence>
<evidence type="ECO:0000259" key="9">
    <source>
        <dbReference type="PROSITE" id="PS50102"/>
    </source>
</evidence>
<dbReference type="PROSITE" id="PS01358">
    <property type="entry name" value="ZF_RANBP2_1"/>
    <property type="match status" value="1"/>
</dbReference>
<dbReference type="PROSITE" id="PS50199">
    <property type="entry name" value="ZF_RANBP2_2"/>
    <property type="match status" value="1"/>
</dbReference>
<feature type="compositionally biased region" description="Basic and acidic residues" evidence="8">
    <location>
        <begin position="7"/>
        <end position="23"/>
    </location>
</feature>
<protein>
    <submittedName>
        <fullName evidence="11">Ran-binding protein, putative</fullName>
    </submittedName>
</protein>
<dbReference type="SMART" id="SM00547">
    <property type="entry name" value="ZnF_RBZ"/>
    <property type="match status" value="1"/>
</dbReference>
<evidence type="ECO:0000256" key="2">
    <source>
        <dbReference type="ARBA" id="ARBA00022723"/>
    </source>
</evidence>
<keyword evidence="2" id="KW-0479">Metal-binding</keyword>
<dbReference type="InterPro" id="IPR035979">
    <property type="entry name" value="RBD_domain_sf"/>
</dbReference>
<dbReference type="GO" id="GO:0003723">
    <property type="term" value="F:RNA binding"/>
    <property type="evidence" value="ECO:0007669"/>
    <property type="project" value="UniProtKB-UniRule"/>
</dbReference>
<dbReference type="EMBL" id="FLQU01000394">
    <property type="protein sequence ID" value="SBS85113.1"/>
    <property type="molecule type" value="Genomic_DNA"/>
</dbReference>
<gene>
    <name evidence="11" type="ORF">POVCU2_0029760</name>
</gene>
<dbReference type="InterPro" id="IPR012677">
    <property type="entry name" value="Nucleotide-bd_a/b_plait_sf"/>
</dbReference>
<reference evidence="12" key="1">
    <citation type="submission" date="2016-05" db="EMBL/GenBank/DDBJ databases">
        <authorList>
            <person name="Naeem Raeece"/>
        </authorList>
    </citation>
    <scope>NUCLEOTIDE SEQUENCE [LARGE SCALE GENOMIC DNA]</scope>
</reference>
<keyword evidence="3 7" id="KW-0863">Zinc-finger</keyword>
<dbReference type="Gene3D" id="4.10.1060.10">
    <property type="entry name" value="Zinc finger, RanBP2-type"/>
    <property type="match status" value="1"/>
</dbReference>
<evidence type="ECO:0000256" key="1">
    <source>
        <dbReference type="ARBA" id="ARBA00004123"/>
    </source>
</evidence>
<feature type="region of interest" description="Disordered" evidence="8">
    <location>
        <begin position="224"/>
        <end position="270"/>
    </location>
</feature>
<feature type="domain" description="RRM" evidence="9">
    <location>
        <begin position="627"/>
        <end position="712"/>
    </location>
</feature>
<feature type="region of interest" description="Disordered" evidence="8">
    <location>
        <begin position="858"/>
        <end position="908"/>
    </location>
</feature>
<keyword evidence="6" id="KW-0694">RNA-binding</keyword>
<keyword evidence="5" id="KW-0539">Nucleus</keyword>
<dbReference type="Proteomes" id="UP000078560">
    <property type="component" value="Unassembled WGS sequence"/>
</dbReference>
<feature type="compositionally biased region" description="Basic and acidic residues" evidence="8">
    <location>
        <begin position="243"/>
        <end position="270"/>
    </location>
</feature>